<evidence type="ECO:0000256" key="1">
    <source>
        <dbReference type="PROSITE-ProRule" id="PRU00024"/>
    </source>
</evidence>
<dbReference type="Gene3D" id="3.30.160.60">
    <property type="entry name" value="Classic Zinc Finger"/>
    <property type="match status" value="1"/>
</dbReference>
<dbReference type="Proteomes" id="UP000828390">
    <property type="component" value="Unassembled WGS sequence"/>
</dbReference>
<dbReference type="SUPFAM" id="SSF57845">
    <property type="entry name" value="B-box zinc-binding domain"/>
    <property type="match status" value="1"/>
</dbReference>
<sequence>MATFWHCTNKKGSETVQDYLCSTCQEKTIEERADFYCKSCINFYCQKCIYKHDLLFTKHSLYGRGDIKAWPVDEKMEDFLLKCDNHKEEKLTMFCEDHSQLCCCNCAVLQHSLCKKVTLISDYVKNNSTDLQQMSVKIQTILEEIKKLQDNEASIRSVHSSYDAQLNKIQATRRKINEVLDEIEKETEMQ</sequence>
<dbReference type="PROSITE" id="PS50119">
    <property type="entry name" value="ZF_BBOX"/>
    <property type="match status" value="2"/>
</dbReference>
<feature type="coiled-coil region" evidence="2">
    <location>
        <begin position="131"/>
        <end position="189"/>
    </location>
</feature>
<keyword evidence="5" id="KW-1185">Reference proteome</keyword>
<gene>
    <name evidence="4" type="ORF">DPMN_084116</name>
</gene>
<keyword evidence="1" id="KW-0479">Metal-binding</keyword>
<dbReference type="CDD" id="cd19756">
    <property type="entry name" value="Bbox2"/>
    <property type="match status" value="1"/>
</dbReference>
<accession>A0A9D4BIA6</accession>
<feature type="domain" description="B box-type" evidence="3">
    <location>
        <begin position="16"/>
        <end position="64"/>
    </location>
</feature>
<evidence type="ECO:0000313" key="5">
    <source>
        <dbReference type="Proteomes" id="UP000828390"/>
    </source>
</evidence>
<proteinExistence type="predicted"/>
<reference evidence="4" key="2">
    <citation type="submission" date="2020-11" db="EMBL/GenBank/DDBJ databases">
        <authorList>
            <person name="McCartney M.A."/>
            <person name="Auch B."/>
            <person name="Kono T."/>
            <person name="Mallez S."/>
            <person name="Becker A."/>
            <person name="Gohl D.M."/>
            <person name="Silverstein K.A.T."/>
            <person name="Koren S."/>
            <person name="Bechman K.B."/>
            <person name="Herman A."/>
            <person name="Abrahante J.E."/>
            <person name="Garbe J."/>
        </authorList>
    </citation>
    <scope>NUCLEOTIDE SEQUENCE</scope>
    <source>
        <strain evidence="4">Duluth1</strain>
        <tissue evidence="4">Whole animal</tissue>
    </source>
</reference>
<dbReference type="EMBL" id="JAIWYP010000016">
    <property type="protein sequence ID" value="KAH3696640.1"/>
    <property type="molecule type" value="Genomic_DNA"/>
</dbReference>
<evidence type="ECO:0000259" key="3">
    <source>
        <dbReference type="PROSITE" id="PS50119"/>
    </source>
</evidence>
<dbReference type="PANTHER" id="PTHR25462">
    <property type="entry name" value="BONUS, ISOFORM C-RELATED"/>
    <property type="match status" value="1"/>
</dbReference>
<dbReference type="GO" id="GO:0008270">
    <property type="term" value="F:zinc ion binding"/>
    <property type="evidence" value="ECO:0007669"/>
    <property type="project" value="UniProtKB-KW"/>
</dbReference>
<feature type="domain" description="B box-type" evidence="3">
    <location>
        <begin position="78"/>
        <end position="111"/>
    </location>
</feature>
<dbReference type="PANTHER" id="PTHR25462:SF296">
    <property type="entry name" value="MEIOTIC P26, ISOFORM F"/>
    <property type="match status" value="1"/>
</dbReference>
<dbReference type="AlphaFoldDB" id="A0A9D4BIA6"/>
<name>A0A9D4BIA6_DREPO</name>
<keyword evidence="2" id="KW-0175">Coiled coil</keyword>
<dbReference type="InterPro" id="IPR047153">
    <property type="entry name" value="TRIM45/56/19-like"/>
</dbReference>
<keyword evidence="1" id="KW-0863">Zinc-finger</keyword>
<protein>
    <recommendedName>
        <fullName evidence="3">B box-type domain-containing protein</fullName>
    </recommendedName>
</protein>
<dbReference type="InterPro" id="IPR000315">
    <property type="entry name" value="Znf_B-box"/>
</dbReference>
<keyword evidence="1" id="KW-0862">Zinc</keyword>
<evidence type="ECO:0000256" key="2">
    <source>
        <dbReference type="SAM" id="Coils"/>
    </source>
</evidence>
<reference evidence="4" key="1">
    <citation type="journal article" date="2019" name="bioRxiv">
        <title>The Genome of the Zebra Mussel, Dreissena polymorpha: A Resource for Invasive Species Research.</title>
        <authorList>
            <person name="McCartney M.A."/>
            <person name="Auch B."/>
            <person name="Kono T."/>
            <person name="Mallez S."/>
            <person name="Zhang Y."/>
            <person name="Obille A."/>
            <person name="Becker A."/>
            <person name="Abrahante J.E."/>
            <person name="Garbe J."/>
            <person name="Badalamenti J.P."/>
            <person name="Herman A."/>
            <person name="Mangelson H."/>
            <person name="Liachko I."/>
            <person name="Sullivan S."/>
            <person name="Sone E.D."/>
            <person name="Koren S."/>
            <person name="Silverstein K.A.T."/>
            <person name="Beckman K.B."/>
            <person name="Gohl D.M."/>
        </authorList>
    </citation>
    <scope>NUCLEOTIDE SEQUENCE</scope>
    <source>
        <strain evidence="4">Duluth1</strain>
        <tissue evidence="4">Whole animal</tissue>
    </source>
</reference>
<evidence type="ECO:0000313" key="4">
    <source>
        <dbReference type="EMBL" id="KAH3696640.1"/>
    </source>
</evidence>
<organism evidence="4 5">
    <name type="scientific">Dreissena polymorpha</name>
    <name type="common">Zebra mussel</name>
    <name type="synonym">Mytilus polymorpha</name>
    <dbReference type="NCBI Taxonomy" id="45954"/>
    <lineage>
        <taxon>Eukaryota</taxon>
        <taxon>Metazoa</taxon>
        <taxon>Spiralia</taxon>
        <taxon>Lophotrochozoa</taxon>
        <taxon>Mollusca</taxon>
        <taxon>Bivalvia</taxon>
        <taxon>Autobranchia</taxon>
        <taxon>Heteroconchia</taxon>
        <taxon>Euheterodonta</taxon>
        <taxon>Imparidentia</taxon>
        <taxon>Neoheterodontei</taxon>
        <taxon>Myida</taxon>
        <taxon>Dreissenoidea</taxon>
        <taxon>Dreissenidae</taxon>
        <taxon>Dreissena</taxon>
    </lineage>
</organism>
<comment type="caution">
    <text evidence="4">The sequence shown here is derived from an EMBL/GenBank/DDBJ whole genome shotgun (WGS) entry which is preliminary data.</text>
</comment>